<comment type="caution">
    <text evidence="2">The sequence shown here is derived from an EMBL/GenBank/DDBJ whole genome shotgun (WGS) entry which is preliminary data.</text>
</comment>
<sequence length="119" mass="12519">MPGAKPVVSIPGRSSAPGPTFMPDDIEPVVSIPGRSSAPGPTFMPDDIEVPTCICTGKPKKTMSDASPAPLQRRERDWLNSGDVVEGKATIRKPLLSTTLLPLGTGPQSVVQPSMREEG</sequence>
<accession>A0A367L5U2</accession>
<evidence type="ECO:0000313" key="2">
    <source>
        <dbReference type="EMBL" id="RCI09787.1"/>
    </source>
</evidence>
<name>A0A367L5U2_9HYPO</name>
<evidence type="ECO:0000256" key="1">
    <source>
        <dbReference type="SAM" id="MobiDB-lite"/>
    </source>
</evidence>
<reference evidence="2 3" key="1">
    <citation type="journal article" date="2015" name="BMC Genomics">
        <title>Insights from the genome of Ophiocordyceps polyrhachis-furcata to pathogenicity and host specificity in insect fungi.</title>
        <authorList>
            <person name="Wichadakul D."/>
            <person name="Kobmoo N."/>
            <person name="Ingsriswang S."/>
            <person name="Tangphatsornruang S."/>
            <person name="Chantasingh D."/>
            <person name="Luangsa-ard J.J."/>
            <person name="Eurwilaichitr L."/>
        </authorList>
    </citation>
    <scope>NUCLEOTIDE SEQUENCE [LARGE SCALE GENOMIC DNA]</scope>
    <source>
        <strain evidence="2 3">BCC 54312</strain>
    </source>
</reference>
<keyword evidence="3" id="KW-1185">Reference proteome</keyword>
<dbReference type="AlphaFoldDB" id="A0A367L5U2"/>
<organism evidence="2 3">
    <name type="scientific">Ophiocordyceps polyrhachis-furcata BCC 54312</name>
    <dbReference type="NCBI Taxonomy" id="1330021"/>
    <lineage>
        <taxon>Eukaryota</taxon>
        <taxon>Fungi</taxon>
        <taxon>Dikarya</taxon>
        <taxon>Ascomycota</taxon>
        <taxon>Pezizomycotina</taxon>
        <taxon>Sordariomycetes</taxon>
        <taxon>Hypocreomycetidae</taxon>
        <taxon>Hypocreales</taxon>
        <taxon>Ophiocordycipitaceae</taxon>
        <taxon>Ophiocordyceps</taxon>
    </lineage>
</organism>
<proteinExistence type="predicted"/>
<dbReference type="EMBL" id="LKCN02000014">
    <property type="protein sequence ID" value="RCI09787.1"/>
    <property type="molecule type" value="Genomic_DNA"/>
</dbReference>
<evidence type="ECO:0000313" key="3">
    <source>
        <dbReference type="Proteomes" id="UP000253664"/>
    </source>
</evidence>
<gene>
    <name evidence="2" type="ORF">L249_4150</name>
</gene>
<feature type="region of interest" description="Disordered" evidence="1">
    <location>
        <begin position="1"/>
        <end position="80"/>
    </location>
</feature>
<protein>
    <submittedName>
        <fullName evidence="2">Uncharacterized protein</fullName>
    </submittedName>
</protein>
<dbReference type="Proteomes" id="UP000253664">
    <property type="component" value="Unassembled WGS sequence"/>
</dbReference>